<reference evidence="2" key="1">
    <citation type="submission" date="2022-09" db="EMBL/GenBank/DDBJ databases">
        <title>Genome analysis and characterization of larvicidal activity of Brevibacillus strains.</title>
        <authorList>
            <person name="Patrusheva E.V."/>
            <person name="Izotova A.O."/>
            <person name="Toshchakov S.V."/>
            <person name="Sineoky S.P."/>
        </authorList>
    </citation>
    <scope>NUCLEOTIDE SEQUENCE</scope>
    <source>
        <strain evidence="2">VKPM_B-13244</strain>
    </source>
</reference>
<dbReference type="Pfam" id="PF02796">
    <property type="entry name" value="HTH_7"/>
    <property type="match status" value="1"/>
</dbReference>
<comment type="caution">
    <text evidence="2">The sequence shown here is derived from an EMBL/GenBank/DDBJ whole genome shotgun (WGS) entry which is preliminary data.</text>
</comment>
<feature type="domain" description="Resolvase HTH" evidence="1">
    <location>
        <begin position="2"/>
        <end position="23"/>
    </location>
</feature>
<protein>
    <submittedName>
        <fullName evidence="2">Helix-turn-helix domain-containing protein</fullName>
    </submittedName>
</protein>
<evidence type="ECO:0000313" key="2">
    <source>
        <dbReference type="EMBL" id="MCZ0830504.1"/>
    </source>
</evidence>
<dbReference type="InterPro" id="IPR006120">
    <property type="entry name" value="Resolvase_HTH_dom"/>
</dbReference>
<sequence length="26" mass="2968">MALKQICEITNVSRSALYRKLSEGKK</sequence>
<dbReference type="EMBL" id="JAPTNG010000004">
    <property type="protein sequence ID" value="MCZ0830504.1"/>
    <property type="molecule type" value="Genomic_DNA"/>
</dbReference>
<accession>A0ABT4HVV4</accession>
<evidence type="ECO:0000313" key="3">
    <source>
        <dbReference type="Proteomes" id="UP001067708"/>
    </source>
</evidence>
<proteinExistence type="predicted"/>
<organism evidence="2 3">
    <name type="scientific">Brevibacillus halotolerans</name>
    <dbReference type="NCBI Taxonomy" id="1507437"/>
    <lineage>
        <taxon>Bacteria</taxon>
        <taxon>Bacillati</taxon>
        <taxon>Bacillota</taxon>
        <taxon>Bacilli</taxon>
        <taxon>Bacillales</taxon>
        <taxon>Paenibacillaceae</taxon>
        <taxon>Brevibacillus</taxon>
    </lineage>
</organism>
<gene>
    <name evidence="2" type="ORF">O0535_06805</name>
</gene>
<dbReference type="Proteomes" id="UP001067708">
    <property type="component" value="Unassembled WGS sequence"/>
</dbReference>
<evidence type="ECO:0000259" key="1">
    <source>
        <dbReference type="Pfam" id="PF02796"/>
    </source>
</evidence>
<keyword evidence="3" id="KW-1185">Reference proteome</keyword>
<dbReference type="RefSeq" id="WP_244850438.1">
    <property type="nucleotide sequence ID" value="NZ_BORK01000006.1"/>
</dbReference>
<name>A0ABT4HVV4_9BACL</name>